<dbReference type="RefSeq" id="WP_284361370.1">
    <property type="nucleotide sequence ID" value="NZ_BSNI01000001.1"/>
</dbReference>
<gene>
    <name evidence="1" type="ORF">GCM10007879_03140</name>
</gene>
<proteinExistence type="predicted"/>
<keyword evidence="2" id="KW-1185">Reference proteome</keyword>
<evidence type="ECO:0000313" key="2">
    <source>
        <dbReference type="Proteomes" id="UP001161405"/>
    </source>
</evidence>
<dbReference type="PIRSF" id="PIRSF029033">
    <property type="entry name" value="UCP029033"/>
    <property type="match status" value="1"/>
</dbReference>
<organism evidence="1 2">
    <name type="scientific">Maritalea porphyrae</name>
    <dbReference type="NCBI Taxonomy" id="880732"/>
    <lineage>
        <taxon>Bacteria</taxon>
        <taxon>Pseudomonadati</taxon>
        <taxon>Pseudomonadota</taxon>
        <taxon>Alphaproteobacteria</taxon>
        <taxon>Hyphomicrobiales</taxon>
        <taxon>Devosiaceae</taxon>
        <taxon>Maritalea</taxon>
    </lineage>
</organism>
<dbReference type="InterPro" id="IPR007497">
    <property type="entry name" value="SIMPL/DUF541"/>
</dbReference>
<protein>
    <submittedName>
        <fullName evidence="1">SIMPL domain-containing protein</fullName>
    </submittedName>
</protein>
<dbReference type="Pfam" id="PF04402">
    <property type="entry name" value="SIMPL"/>
    <property type="match status" value="1"/>
</dbReference>
<comment type="caution">
    <text evidence="1">The sequence shown here is derived from an EMBL/GenBank/DDBJ whole genome shotgun (WGS) entry which is preliminary data.</text>
</comment>
<dbReference type="Gene3D" id="3.30.110.170">
    <property type="entry name" value="Protein of unknown function (DUF541), domain 1"/>
    <property type="match status" value="1"/>
</dbReference>
<dbReference type="PANTHER" id="PTHR34387:SF2">
    <property type="entry name" value="SLR1258 PROTEIN"/>
    <property type="match status" value="1"/>
</dbReference>
<dbReference type="InterPro" id="IPR016907">
    <property type="entry name" value="UCP029033"/>
</dbReference>
<evidence type="ECO:0000313" key="1">
    <source>
        <dbReference type="EMBL" id="GLQ16065.1"/>
    </source>
</evidence>
<sequence length="241" mass="26225">MNPLSIISAAIIALGMTAGGWLLGQSLENSRKPIRTVTVKGLAEQNVKADLGFWPIRFIATGPTLEAARSNLEISENAVRKFLAERGFKNTEIEVQNLRVEDRYAGYNGGNYPADVRFNLNEDMLVTTDQVDALAAASRDIGELLKAGVVFSSDSWSGGPSFVFTGIADLKSEMLTEATGRAREAAQQFAEQSQSKVGNIQTANQGVFQILPAVDIPNDRPDKQIDKKVRVVSTITYFLVD</sequence>
<dbReference type="Gene3D" id="3.30.70.2970">
    <property type="entry name" value="Protein of unknown function (DUF541), domain 2"/>
    <property type="match status" value="1"/>
</dbReference>
<dbReference type="InterPro" id="IPR052022">
    <property type="entry name" value="26kDa_periplasmic_antigen"/>
</dbReference>
<accession>A0ABQ5ULA8</accession>
<name>A0ABQ5ULA8_9HYPH</name>
<dbReference type="EMBL" id="BSNI01000001">
    <property type="protein sequence ID" value="GLQ16065.1"/>
    <property type="molecule type" value="Genomic_DNA"/>
</dbReference>
<dbReference type="PANTHER" id="PTHR34387">
    <property type="entry name" value="SLR1258 PROTEIN"/>
    <property type="match status" value="1"/>
</dbReference>
<reference evidence="1" key="2">
    <citation type="submission" date="2023-01" db="EMBL/GenBank/DDBJ databases">
        <title>Draft genome sequence of Maritalea porphyrae strain NBRC 107169.</title>
        <authorList>
            <person name="Sun Q."/>
            <person name="Mori K."/>
        </authorList>
    </citation>
    <scope>NUCLEOTIDE SEQUENCE</scope>
    <source>
        <strain evidence="1">NBRC 107169</strain>
    </source>
</reference>
<dbReference type="Proteomes" id="UP001161405">
    <property type="component" value="Unassembled WGS sequence"/>
</dbReference>
<reference evidence="1" key="1">
    <citation type="journal article" date="2014" name="Int. J. Syst. Evol. Microbiol.">
        <title>Complete genome of a new Firmicutes species belonging to the dominant human colonic microbiota ('Ruminococcus bicirculans') reveals two chromosomes and a selective capacity to utilize plant glucans.</title>
        <authorList>
            <consortium name="NISC Comparative Sequencing Program"/>
            <person name="Wegmann U."/>
            <person name="Louis P."/>
            <person name="Goesmann A."/>
            <person name="Henrissat B."/>
            <person name="Duncan S.H."/>
            <person name="Flint H.J."/>
        </authorList>
    </citation>
    <scope>NUCLEOTIDE SEQUENCE</scope>
    <source>
        <strain evidence="1">NBRC 107169</strain>
    </source>
</reference>